<protein>
    <submittedName>
        <fullName evidence="2">Acetyltransferase (GNAT) family protein</fullName>
    </submittedName>
</protein>
<name>A0A1G6QI98_9BACI</name>
<dbReference type="STRING" id="361279.SAMN05421663_10569"/>
<accession>A0A1G6QI98</accession>
<gene>
    <name evidence="2" type="ORF">SAMN05421663_10569</name>
</gene>
<evidence type="ECO:0000259" key="1">
    <source>
        <dbReference type="PROSITE" id="PS51186"/>
    </source>
</evidence>
<dbReference type="CDD" id="cd04301">
    <property type="entry name" value="NAT_SF"/>
    <property type="match status" value="1"/>
</dbReference>
<proteinExistence type="predicted"/>
<dbReference type="SUPFAM" id="SSF55729">
    <property type="entry name" value="Acyl-CoA N-acyltransferases (Nat)"/>
    <property type="match status" value="1"/>
</dbReference>
<dbReference type="Gene3D" id="3.40.630.30">
    <property type="match status" value="1"/>
</dbReference>
<organism evidence="2 3">
    <name type="scientific">Terribacillus halophilus</name>
    <dbReference type="NCBI Taxonomy" id="361279"/>
    <lineage>
        <taxon>Bacteria</taxon>
        <taxon>Bacillati</taxon>
        <taxon>Bacillota</taxon>
        <taxon>Bacilli</taxon>
        <taxon>Bacillales</taxon>
        <taxon>Bacillaceae</taxon>
        <taxon>Terribacillus</taxon>
    </lineage>
</organism>
<reference evidence="3" key="1">
    <citation type="submission" date="2016-10" db="EMBL/GenBank/DDBJ databases">
        <authorList>
            <person name="Varghese N."/>
            <person name="Submissions S."/>
        </authorList>
    </citation>
    <scope>NUCLEOTIDE SEQUENCE [LARGE SCALE GENOMIC DNA]</scope>
    <source>
        <strain evidence="3">DSM 21620</strain>
    </source>
</reference>
<evidence type="ECO:0000313" key="3">
    <source>
        <dbReference type="Proteomes" id="UP000198666"/>
    </source>
</evidence>
<keyword evidence="3" id="KW-1185">Reference proteome</keyword>
<dbReference type="EMBL" id="FMZB01000005">
    <property type="protein sequence ID" value="SDC91375.1"/>
    <property type="molecule type" value="Genomic_DNA"/>
</dbReference>
<keyword evidence="2" id="KW-0808">Transferase</keyword>
<dbReference type="InterPro" id="IPR000182">
    <property type="entry name" value="GNAT_dom"/>
</dbReference>
<dbReference type="InterPro" id="IPR016181">
    <property type="entry name" value="Acyl_CoA_acyltransferase"/>
</dbReference>
<dbReference type="RefSeq" id="WP_093727162.1">
    <property type="nucleotide sequence ID" value="NZ_FMZB01000005.1"/>
</dbReference>
<dbReference type="PROSITE" id="PS51186">
    <property type="entry name" value="GNAT"/>
    <property type="match status" value="1"/>
</dbReference>
<evidence type="ECO:0000313" key="2">
    <source>
        <dbReference type="EMBL" id="SDC91375.1"/>
    </source>
</evidence>
<sequence length="169" mass="19228">MIHIALAKPEHVAGIAEVCTDGYWATYRETHSETYIQGIIEEFYNHDRIRKEVTETSRHWGGYFVALEEGKVIGAIGGGMIDEGVGEVFVLYLNQDRRNEGIGTKLLDALTKQQKEQFAAFEQWVSVAKGNQKGIPFYEAKGFTAQHEQAGYHEVDGERYTSVRYKRHI</sequence>
<dbReference type="Pfam" id="PF00583">
    <property type="entry name" value="Acetyltransf_1"/>
    <property type="match status" value="1"/>
</dbReference>
<dbReference type="GO" id="GO:0016747">
    <property type="term" value="F:acyltransferase activity, transferring groups other than amino-acyl groups"/>
    <property type="evidence" value="ECO:0007669"/>
    <property type="project" value="InterPro"/>
</dbReference>
<dbReference type="OrthoDB" id="69535at2"/>
<feature type="domain" description="N-acetyltransferase" evidence="1">
    <location>
        <begin position="2"/>
        <end position="169"/>
    </location>
</feature>
<dbReference type="Proteomes" id="UP000198666">
    <property type="component" value="Unassembled WGS sequence"/>
</dbReference>
<dbReference type="AlphaFoldDB" id="A0A1G6QI98"/>